<dbReference type="Proteomes" id="UP000184139">
    <property type="component" value="Unassembled WGS sequence"/>
</dbReference>
<dbReference type="Gene3D" id="1.25.40.10">
    <property type="entry name" value="Tetratricopeptide repeat domain"/>
    <property type="match status" value="1"/>
</dbReference>
<feature type="domain" description="Ancillary SecYEG translocon subunit/Cell division coordinator CpoB TPR" evidence="2">
    <location>
        <begin position="36"/>
        <end position="227"/>
    </location>
</feature>
<keyword evidence="1" id="KW-0812">Transmembrane</keyword>
<dbReference type="SUPFAM" id="SSF48452">
    <property type="entry name" value="TPR-like"/>
    <property type="match status" value="1"/>
</dbReference>
<gene>
    <name evidence="3" type="ORF">SAMN02745124_02597</name>
</gene>
<keyword evidence="1" id="KW-0472">Membrane</keyword>
<accession>A0A1M5WYW8</accession>
<sequence length="230" mass="25071">MAKEDVFVKPYVDERDKNNLEGLLEQFNLPPAWIAFVKRHTRTIQIVAALIVVGVVAGSWYGSYRQNRIEEASAALAEAVEHNGQELIGALTAVEESYSGTDAALWAKISRAHEQASSGDVERARQTYIEVREEIGGSSPLRPLLTYGIALTSEVLADFDRARAAYETLKTTEGFADIGYLGLGRVYELSGQSEQAVQVYEQYLTNAAGQGGSGQRGLVEEKIASLKATL</sequence>
<dbReference type="STRING" id="1121409.SAMN02745124_02597"/>
<evidence type="ECO:0000256" key="1">
    <source>
        <dbReference type="SAM" id="Phobius"/>
    </source>
</evidence>
<proteinExistence type="predicted"/>
<dbReference type="Pfam" id="PF09976">
    <property type="entry name" value="TPR_21"/>
    <property type="match status" value="1"/>
</dbReference>
<name>A0A1M5WYW8_9BACT</name>
<dbReference type="RefSeq" id="WP_073376664.1">
    <property type="nucleotide sequence ID" value="NZ_FQXS01000015.1"/>
</dbReference>
<keyword evidence="1" id="KW-1133">Transmembrane helix</keyword>
<organism evidence="3 4">
    <name type="scientific">Desulfofustis glycolicus DSM 9705</name>
    <dbReference type="NCBI Taxonomy" id="1121409"/>
    <lineage>
        <taxon>Bacteria</taxon>
        <taxon>Pseudomonadati</taxon>
        <taxon>Thermodesulfobacteriota</taxon>
        <taxon>Desulfobulbia</taxon>
        <taxon>Desulfobulbales</taxon>
        <taxon>Desulfocapsaceae</taxon>
        <taxon>Desulfofustis</taxon>
    </lineage>
</organism>
<feature type="transmembrane region" description="Helical" evidence="1">
    <location>
        <begin position="43"/>
        <end position="62"/>
    </location>
</feature>
<dbReference type="InterPro" id="IPR011990">
    <property type="entry name" value="TPR-like_helical_dom_sf"/>
</dbReference>
<dbReference type="EMBL" id="FQXS01000015">
    <property type="protein sequence ID" value="SHH92103.1"/>
    <property type="molecule type" value="Genomic_DNA"/>
</dbReference>
<protein>
    <submittedName>
        <fullName evidence="3">Tetratricopeptide repeat-containing protein</fullName>
    </submittedName>
</protein>
<evidence type="ECO:0000313" key="3">
    <source>
        <dbReference type="EMBL" id="SHH92103.1"/>
    </source>
</evidence>
<evidence type="ECO:0000259" key="2">
    <source>
        <dbReference type="Pfam" id="PF09976"/>
    </source>
</evidence>
<reference evidence="3 4" key="1">
    <citation type="submission" date="2016-11" db="EMBL/GenBank/DDBJ databases">
        <authorList>
            <person name="Jaros S."/>
            <person name="Januszkiewicz K."/>
            <person name="Wedrychowicz H."/>
        </authorList>
    </citation>
    <scope>NUCLEOTIDE SEQUENCE [LARGE SCALE GENOMIC DNA]</scope>
    <source>
        <strain evidence="3 4">DSM 9705</strain>
    </source>
</reference>
<dbReference type="AlphaFoldDB" id="A0A1M5WYW8"/>
<dbReference type="OrthoDB" id="5432165at2"/>
<evidence type="ECO:0000313" key="4">
    <source>
        <dbReference type="Proteomes" id="UP000184139"/>
    </source>
</evidence>
<keyword evidence="4" id="KW-1185">Reference proteome</keyword>
<dbReference type="InterPro" id="IPR018704">
    <property type="entry name" value="SecYEG/CpoB_TPR"/>
</dbReference>